<gene>
    <name evidence="2" type="ORF">B1A_10235</name>
    <name evidence="3" type="ORF">B1B_01350</name>
</gene>
<dbReference type="InterPro" id="IPR001584">
    <property type="entry name" value="Integrase_cat-core"/>
</dbReference>
<reference evidence="3" key="2">
    <citation type="journal article" date="2014" name="ISME J.">
        <title>Microbial stratification in low pH oxic and suboxic macroscopic growths along an acid mine drainage.</title>
        <authorList>
            <person name="Mendez-Garcia C."/>
            <person name="Mesa V."/>
            <person name="Sprenger R.R."/>
            <person name="Richter M."/>
            <person name="Diez M.S."/>
            <person name="Solano J."/>
            <person name="Bargiela R."/>
            <person name="Golyshina O.V."/>
            <person name="Manteca A."/>
            <person name="Ramos J.L."/>
            <person name="Gallego J.R."/>
            <person name="Llorente I."/>
            <person name="Martins Dos Santos V.A."/>
            <person name="Jensen O.N."/>
            <person name="Pelaez A.I."/>
            <person name="Sanchez J."/>
            <person name="Ferrer M."/>
        </authorList>
    </citation>
    <scope>NUCLEOTIDE SEQUENCE</scope>
</reference>
<evidence type="ECO:0000313" key="3">
    <source>
        <dbReference type="EMBL" id="EQD76939.1"/>
    </source>
</evidence>
<name>T1D641_9ZZZZ</name>
<evidence type="ECO:0000313" key="2">
    <source>
        <dbReference type="EMBL" id="EQD60141.1"/>
    </source>
</evidence>
<dbReference type="PANTHER" id="PTHR46889:SF4">
    <property type="entry name" value="TRANSPOSASE INSO FOR INSERTION SEQUENCE ELEMENT IS911B-RELATED"/>
    <property type="match status" value="1"/>
</dbReference>
<dbReference type="InterPro" id="IPR012337">
    <property type="entry name" value="RNaseH-like_sf"/>
</dbReference>
<dbReference type="InterPro" id="IPR036397">
    <property type="entry name" value="RNaseH_sf"/>
</dbReference>
<dbReference type="EMBL" id="AUZX01007288">
    <property type="protein sequence ID" value="EQD60141.1"/>
    <property type="molecule type" value="Genomic_DNA"/>
</dbReference>
<dbReference type="PROSITE" id="PS50994">
    <property type="entry name" value="INTEGRASE"/>
    <property type="match status" value="1"/>
</dbReference>
<dbReference type="AlphaFoldDB" id="T1D641"/>
<comment type="caution">
    <text evidence="3">The sequence shown here is derived from an EMBL/GenBank/DDBJ whole genome shotgun (WGS) entry which is preliminary data.</text>
</comment>
<feature type="non-terminal residue" evidence="3">
    <location>
        <position position="1"/>
    </location>
</feature>
<dbReference type="EMBL" id="AUZY01000932">
    <property type="protein sequence ID" value="EQD76939.1"/>
    <property type="molecule type" value="Genomic_DNA"/>
</dbReference>
<dbReference type="Pfam" id="PF00665">
    <property type="entry name" value="rve"/>
    <property type="match status" value="1"/>
</dbReference>
<evidence type="ECO:0000259" key="1">
    <source>
        <dbReference type="PROSITE" id="PS50994"/>
    </source>
</evidence>
<dbReference type="GO" id="GO:0015074">
    <property type="term" value="P:DNA integration"/>
    <property type="evidence" value="ECO:0007669"/>
    <property type="project" value="InterPro"/>
</dbReference>
<dbReference type="Gene3D" id="3.30.420.10">
    <property type="entry name" value="Ribonuclease H-like superfamily/Ribonuclease H"/>
    <property type="match status" value="1"/>
</dbReference>
<dbReference type="GO" id="GO:0003676">
    <property type="term" value="F:nucleic acid binding"/>
    <property type="evidence" value="ECO:0007669"/>
    <property type="project" value="InterPro"/>
</dbReference>
<dbReference type="SUPFAM" id="SSF53098">
    <property type="entry name" value="Ribonuclease H-like"/>
    <property type="match status" value="1"/>
</dbReference>
<dbReference type="InterPro" id="IPR050900">
    <property type="entry name" value="Transposase_IS3/IS150/IS904"/>
</dbReference>
<feature type="domain" description="Integrase catalytic" evidence="1">
    <location>
        <begin position="1"/>
        <end position="135"/>
    </location>
</feature>
<reference evidence="3" key="1">
    <citation type="submission" date="2013-08" db="EMBL/GenBank/DDBJ databases">
        <authorList>
            <person name="Mendez C."/>
            <person name="Richter M."/>
            <person name="Ferrer M."/>
            <person name="Sanchez J."/>
        </authorList>
    </citation>
    <scope>NUCLEOTIDE SEQUENCE</scope>
</reference>
<sequence>LYWVAIMDWSSRRVLAWRLSHTLDPAFCREALEEALARFGTPEIINTDQGAPFSADEWIEALQTRGIRISMDGKGRWMDNVFIERLWRSLKYECVCLNAFETHAAYSIIDLCMLLLAKTDYHCTRSKPTSNIPTR</sequence>
<accession>T1D641</accession>
<proteinExistence type="predicted"/>
<protein>
    <submittedName>
        <fullName evidence="3">Transposase</fullName>
    </submittedName>
</protein>
<organism evidence="3">
    <name type="scientific">mine drainage metagenome</name>
    <dbReference type="NCBI Taxonomy" id="410659"/>
    <lineage>
        <taxon>unclassified sequences</taxon>
        <taxon>metagenomes</taxon>
        <taxon>ecological metagenomes</taxon>
    </lineage>
</organism>
<dbReference type="PANTHER" id="PTHR46889">
    <property type="entry name" value="TRANSPOSASE INSF FOR INSERTION SEQUENCE IS3B-RELATED"/>
    <property type="match status" value="1"/>
</dbReference>